<name>H1Z3U6_9EURY</name>
<dbReference type="PANTHER" id="PTHR36928">
    <property type="entry name" value="PHOSPHATASE YCDX-RELATED"/>
    <property type="match status" value="1"/>
</dbReference>
<dbReference type="STRING" id="937775.Metlim_2524"/>
<dbReference type="SMART" id="SM00481">
    <property type="entry name" value="POLIIIAc"/>
    <property type="match status" value="1"/>
</dbReference>
<evidence type="ECO:0000259" key="1">
    <source>
        <dbReference type="SMART" id="SM00481"/>
    </source>
</evidence>
<dbReference type="RefSeq" id="WP_004078974.1">
    <property type="nucleotide sequence ID" value="NZ_CM001436.1"/>
</dbReference>
<accession>H1Z3U6</accession>
<dbReference type="CDD" id="cd07432">
    <property type="entry name" value="PHP_HisPPase"/>
    <property type="match status" value="1"/>
</dbReference>
<proteinExistence type="predicted"/>
<dbReference type="InterPro" id="IPR003141">
    <property type="entry name" value="Pol/His_phosphatase_N"/>
</dbReference>
<protein>
    <submittedName>
        <fullName evidence="2">PHP domain protein</fullName>
    </submittedName>
</protein>
<sequence length="213" mass="22331">MYDLHTHTVFSDGELLPSELVRRASVLGYRTIGITDHVDASNISSVLSSLLEVIGSSSLYGVNVIAGVEITHVPPGEIARLAGRARDEGAGVVIVHGETVTEPVCPGTNLAACSCPDVDVLAHPGFITENEGLLAAENGVAVEITSRGGHNRTNGHVLKVAELCGCRIVVDSDAHGPGDLMDSYARRAVAMGAGMDEKTSNSILSMENISWLF</sequence>
<dbReference type="GO" id="GO:0005829">
    <property type="term" value="C:cytosol"/>
    <property type="evidence" value="ECO:0007669"/>
    <property type="project" value="TreeGrafter"/>
</dbReference>
<dbReference type="EMBL" id="CM001436">
    <property type="protein sequence ID" value="EHQ36568.1"/>
    <property type="molecule type" value="Genomic_DNA"/>
</dbReference>
<dbReference type="InterPro" id="IPR004013">
    <property type="entry name" value="PHP_dom"/>
</dbReference>
<dbReference type="InterPro" id="IPR016195">
    <property type="entry name" value="Pol/histidinol_Pase-like"/>
</dbReference>
<dbReference type="AlphaFoldDB" id="H1Z3U6"/>
<dbReference type="Gene3D" id="3.20.20.140">
    <property type="entry name" value="Metal-dependent hydrolases"/>
    <property type="match status" value="1"/>
</dbReference>
<dbReference type="InterPro" id="IPR050243">
    <property type="entry name" value="PHP_phosphatase"/>
</dbReference>
<keyword evidence="3" id="KW-1185">Reference proteome</keyword>
<dbReference type="HOGENOM" id="CLU_106253_0_0_2"/>
<dbReference type="InParanoid" id="H1Z3U6"/>
<dbReference type="PATRIC" id="fig|937775.9.peg.2845"/>
<gene>
    <name evidence="2" type="ORF">Metlim_2524</name>
</gene>
<evidence type="ECO:0000313" key="2">
    <source>
        <dbReference type="EMBL" id="EHQ36568.1"/>
    </source>
</evidence>
<feature type="domain" description="Polymerase/histidinol phosphatase N-terminal" evidence="1">
    <location>
        <begin position="2"/>
        <end position="74"/>
    </location>
</feature>
<reference evidence="2 3" key="1">
    <citation type="submission" date="2011-10" db="EMBL/GenBank/DDBJ databases">
        <title>The Improved High-Quality Draft genome of Methanoplanus limicola DSM 2279.</title>
        <authorList>
            <consortium name="US DOE Joint Genome Institute (JGI-PGF)"/>
            <person name="Lucas S."/>
            <person name="Copeland A."/>
            <person name="Lapidus A."/>
            <person name="Glavina del Rio T."/>
            <person name="Dalin E."/>
            <person name="Tice H."/>
            <person name="Bruce D."/>
            <person name="Goodwin L."/>
            <person name="Pitluck S."/>
            <person name="Peters L."/>
            <person name="Mikhailova N."/>
            <person name="Lu M."/>
            <person name="Kyrpides N."/>
            <person name="Mavromatis K."/>
            <person name="Ivanova N."/>
            <person name="Markowitz V."/>
            <person name="Cheng J.-F."/>
            <person name="Hugenholtz P."/>
            <person name="Woyke T."/>
            <person name="Wu D."/>
            <person name="Wirth R."/>
            <person name="Brambilla E.-M."/>
            <person name="Klenk H.-P."/>
            <person name="Eisen J.A."/>
        </authorList>
    </citation>
    <scope>NUCLEOTIDE SEQUENCE [LARGE SCALE GENOMIC DNA]</scope>
    <source>
        <strain evidence="2 3">DSM 2279</strain>
    </source>
</reference>
<dbReference type="Pfam" id="PF02811">
    <property type="entry name" value="PHP"/>
    <property type="match status" value="1"/>
</dbReference>
<dbReference type="NCBIfam" id="NF004981">
    <property type="entry name" value="PRK06361.1"/>
    <property type="match status" value="1"/>
</dbReference>
<dbReference type="Proteomes" id="UP000005741">
    <property type="component" value="Chromosome"/>
</dbReference>
<dbReference type="GO" id="GO:0008270">
    <property type="term" value="F:zinc ion binding"/>
    <property type="evidence" value="ECO:0007669"/>
    <property type="project" value="TreeGrafter"/>
</dbReference>
<evidence type="ECO:0000313" key="3">
    <source>
        <dbReference type="Proteomes" id="UP000005741"/>
    </source>
</evidence>
<dbReference type="OrthoDB" id="9968at2157"/>
<organism evidence="2 3">
    <name type="scientific">Methanoplanus limicola DSM 2279</name>
    <dbReference type="NCBI Taxonomy" id="937775"/>
    <lineage>
        <taxon>Archaea</taxon>
        <taxon>Methanobacteriati</taxon>
        <taxon>Methanobacteriota</taxon>
        <taxon>Stenosarchaea group</taxon>
        <taxon>Methanomicrobia</taxon>
        <taxon>Methanomicrobiales</taxon>
        <taxon>Methanomicrobiaceae</taxon>
        <taxon>Methanoplanus</taxon>
    </lineage>
</organism>
<dbReference type="SUPFAM" id="SSF89550">
    <property type="entry name" value="PHP domain-like"/>
    <property type="match status" value="1"/>
</dbReference>
<dbReference type="PANTHER" id="PTHR36928:SF1">
    <property type="entry name" value="PHOSPHATASE YCDX-RELATED"/>
    <property type="match status" value="1"/>
</dbReference>
<dbReference type="GO" id="GO:0042578">
    <property type="term" value="F:phosphoric ester hydrolase activity"/>
    <property type="evidence" value="ECO:0007669"/>
    <property type="project" value="TreeGrafter"/>
</dbReference>